<organism evidence="3 4">
    <name type="scientific">Methylobacterium phyllostachyos</name>
    <dbReference type="NCBI Taxonomy" id="582672"/>
    <lineage>
        <taxon>Bacteria</taxon>
        <taxon>Pseudomonadati</taxon>
        <taxon>Pseudomonadota</taxon>
        <taxon>Alphaproteobacteria</taxon>
        <taxon>Hyphomicrobiales</taxon>
        <taxon>Methylobacteriaceae</taxon>
        <taxon>Methylobacterium</taxon>
    </lineage>
</organism>
<evidence type="ECO:0000256" key="1">
    <source>
        <dbReference type="SAM" id="MobiDB-lite"/>
    </source>
</evidence>
<dbReference type="AlphaFoldDB" id="A0A1G9X2M9"/>
<feature type="chain" id="PRO_5011632765" description="Exopolysaccharide production protein YjbE" evidence="2">
    <location>
        <begin position="23"/>
        <end position="131"/>
    </location>
</feature>
<keyword evidence="2" id="KW-0732">Signal</keyword>
<sequence length="131" mass="12717">MKVSHLASAVALMALVAGPALAAPCNTGTTMPKTPDHQASNPKSSDVDKSSKNLAGGNQPASPGTVGAMNNAGATQTANSQPSNTDAKPNATDPGAANLAGGKQPASPGTVGAMNNTMADHQTAPVKADGC</sequence>
<feature type="signal peptide" evidence="2">
    <location>
        <begin position="1"/>
        <end position="22"/>
    </location>
</feature>
<dbReference type="RefSeq" id="WP_091714872.1">
    <property type="nucleotide sequence ID" value="NZ_FNHS01000004.1"/>
</dbReference>
<evidence type="ECO:0008006" key="5">
    <source>
        <dbReference type="Google" id="ProtNLM"/>
    </source>
</evidence>
<feature type="compositionally biased region" description="Polar residues" evidence="1">
    <location>
        <begin position="26"/>
        <end position="44"/>
    </location>
</feature>
<accession>A0A1G9X2M9</accession>
<dbReference type="STRING" id="582672.SAMN05216360_104225"/>
<feature type="compositionally biased region" description="Polar residues" evidence="1">
    <location>
        <begin position="72"/>
        <end position="87"/>
    </location>
</feature>
<dbReference type="EMBL" id="FNHS01000004">
    <property type="protein sequence ID" value="SDM90990.1"/>
    <property type="molecule type" value="Genomic_DNA"/>
</dbReference>
<evidence type="ECO:0000313" key="3">
    <source>
        <dbReference type="EMBL" id="SDM90990.1"/>
    </source>
</evidence>
<feature type="region of interest" description="Disordered" evidence="1">
    <location>
        <begin position="22"/>
        <end position="131"/>
    </location>
</feature>
<evidence type="ECO:0000256" key="2">
    <source>
        <dbReference type="SAM" id="SignalP"/>
    </source>
</evidence>
<protein>
    <recommendedName>
        <fullName evidence="5">Exopolysaccharide production protein YjbE</fullName>
    </recommendedName>
</protein>
<proteinExistence type="predicted"/>
<dbReference type="Proteomes" id="UP000198704">
    <property type="component" value="Unassembled WGS sequence"/>
</dbReference>
<dbReference type="OrthoDB" id="7998188at2"/>
<keyword evidence="4" id="KW-1185">Reference proteome</keyword>
<gene>
    <name evidence="3" type="ORF">SAMN05216360_104225</name>
</gene>
<reference evidence="4" key="1">
    <citation type="submission" date="2016-10" db="EMBL/GenBank/DDBJ databases">
        <authorList>
            <person name="Varghese N."/>
            <person name="Submissions S."/>
        </authorList>
    </citation>
    <scope>NUCLEOTIDE SEQUENCE [LARGE SCALE GENOMIC DNA]</scope>
    <source>
        <strain evidence="4">BL47</strain>
    </source>
</reference>
<name>A0A1G9X2M9_9HYPH</name>
<evidence type="ECO:0000313" key="4">
    <source>
        <dbReference type="Proteomes" id="UP000198704"/>
    </source>
</evidence>